<reference evidence="1" key="1">
    <citation type="submission" date="2014-11" db="EMBL/GenBank/DDBJ databases">
        <authorList>
            <person name="Amaro Gonzalez C."/>
        </authorList>
    </citation>
    <scope>NUCLEOTIDE SEQUENCE</scope>
</reference>
<organism evidence="1">
    <name type="scientific">Anguilla anguilla</name>
    <name type="common">European freshwater eel</name>
    <name type="synonym">Muraena anguilla</name>
    <dbReference type="NCBI Taxonomy" id="7936"/>
    <lineage>
        <taxon>Eukaryota</taxon>
        <taxon>Metazoa</taxon>
        <taxon>Chordata</taxon>
        <taxon>Craniata</taxon>
        <taxon>Vertebrata</taxon>
        <taxon>Euteleostomi</taxon>
        <taxon>Actinopterygii</taxon>
        <taxon>Neopterygii</taxon>
        <taxon>Teleostei</taxon>
        <taxon>Anguilliformes</taxon>
        <taxon>Anguillidae</taxon>
        <taxon>Anguilla</taxon>
    </lineage>
</organism>
<dbReference type="EMBL" id="GBXM01082544">
    <property type="protein sequence ID" value="JAH26033.1"/>
    <property type="molecule type" value="Transcribed_RNA"/>
</dbReference>
<name>A0A0E9RCG2_ANGAN</name>
<reference evidence="1" key="2">
    <citation type="journal article" date="2015" name="Fish Shellfish Immunol.">
        <title>Early steps in the European eel (Anguilla anguilla)-Vibrio vulnificus interaction in the gills: Role of the RtxA13 toxin.</title>
        <authorList>
            <person name="Callol A."/>
            <person name="Pajuelo D."/>
            <person name="Ebbesson L."/>
            <person name="Teles M."/>
            <person name="MacKenzie S."/>
            <person name="Amaro C."/>
        </authorList>
    </citation>
    <scope>NUCLEOTIDE SEQUENCE</scope>
</reference>
<evidence type="ECO:0000313" key="1">
    <source>
        <dbReference type="EMBL" id="JAH26033.1"/>
    </source>
</evidence>
<proteinExistence type="predicted"/>
<accession>A0A0E9RCG2</accession>
<protein>
    <submittedName>
        <fullName evidence="1">Uncharacterized protein</fullName>
    </submittedName>
</protein>
<dbReference type="AlphaFoldDB" id="A0A0E9RCG2"/>
<sequence>MPTTILRMHVYVSRIFCCVNRFERLLKQS</sequence>